<feature type="domain" description="CSC1/OSCA1-like N-terminal transmembrane" evidence="10">
    <location>
        <begin position="55"/>
        <end position="206"/>
    </location>
</feature>
<feature type="transmembrane region" description="Helical" evidence="8">
    <location>
        <begin position="776"/>
        <end position="800"/>
    </location>
</feature>
<dbReference type="AlphaFoldDB" id="D7FQJ6"/>
<feature type="compositionally biased region" description="Gly residues" evidence="7">
    <location>
        <begin position="482"/>
        <end position="495"/>
    </location>
</feature>
<keyword evidence="4 8" id="KW-0812">Transmembrane</keyword>
<dbReference type="GO" id="GO:0005886">
    <property type="term" value="C:plasma membrane"/>
    <property type="evidence" value="ECO:0007669"/>
    <property type="project" value="TreeGrafter"/>
</dbReference>
<dbReference type="PANTHER" id="PTHR13018:SF5">
    <property type="entry name" value="RE44586P"/>
    <property type="match status" value="1"/>
</dbReference>
<feature type="transmembrane region" description="Helical" evidence="8">
    <location>
        <begin position="1065"/>
        <end position="1082"/>
    </location>
</feature>
<feature type="region of interest" description="Disordered" evidence="7">
    <location>
        <begin position="968"/>
        <end position="987"/>
    </location>
</feature>
<dbReference type="InterPro" id="IPR032880">
    <property type="entry name" value="CSC1/OSCA1-like_N"/>
</dbReference>
<reference evidence="12 13" key="1">
    <citation type="journal article" date="2010" name="Nature">
        <title>The Ectocarpus genome and the independent evolution of multicellularity in brown algae.</title>
        <authorList>
            <person name="Cock J.M."/>
            <person name="Sterck L."/>
            <person name="Rouze P."/>
            <person name="Scornet D."/>
            <person name="Allen A.E."/>
            <person name="Amoutzias G."/>
            <person name="Anthouard V."/>
            <person name="Artiguenave F."/>
            <person name="Aury J.M."/>
            <person name="Badger J.H."/>
            <person name="Beszteri B."/>
            <person name="Billiau K."/>
            <person name="Bonnet E."/>
            <person name="Bothwell J.H."/>
            <person name="Bowler C."/>
            <person name="Boyen C."/>
            <person name="Brownlee C."/>
            <person name="Carrano C.J."/>
            <person name="Charrier B."/>
            <person name="Cho G.Y."/>
            <person name="Coelho S.M."/>
            <person name="Collen J."/>
            <person name="Corre E."/>
            <person name="Da Silva C."/>
            <person name="Delage L."/>
            <person name="Delaroque N."/>
            <person name="Dittami S.M."/>
            <person name="Doulbeau S."/>
            <person name="Elias M."/>
            <person name="Farnham G."/>
            <person name="Gachon C.M."/>
            <person name="Gschloessl B."/>
            <person name="Heesch S."/>
            <person name="Jabbari K."/>
            <person name="Jubin C."/>
            <person name="Kawai H."/>
            <person name="Kimura K."/>
            <person name="Kloareg B."/>
            <person name="Kupper F.C."/>
            <person name="Lang D."/>
            <person name="Le Bail A."/>
            <person name="Leblanc C."/>
            <person name="Lerouge P."/>
            <person name="Lohr M."/>
            <person name="Lopez P.J."/>
            <person name="Martens C."/>
            <person name="Maumus F."/>
            <person name="Michel G."/>
            <person name="Miranda-Saavedra D."/>
            <person name="Morales J."/>
            <person name="Moreau H."/>
            <person name="Motomura T."/>
            <person name="Nagasato C."/>
            <person name="Napoli C.A."/>
            <person name="Nelson D.R."/>
            <person name="Nyvall-Collen P."/>
            <person name="Peters A.F."/>
            <person name="Pommier C."/>
            <person name="Potin P."/>
            <person name="Poulain J."/>
            <person name="Quesneville H."/>
            <person name="Read B."/>
            <person name="Rensing S.A."/>
            <person name="Ritter A."/>
            <person name="Rousvoal S."/>
            <person name="Samanta M."/>
            <person name="Samson G."/>
            <person name="Schroeder D.C."/>
            <person name="Segurens B."/>
            <person name="Strittmatter M."/>
            <person name="Tonon T."/>
            <person name="Tregear J.W."/>
            <person name="Valentin K."/>
            <person name="von Dassow P."/>
            <person name="Yamagishi T."/>
            <person name="Van de Peer Y."/>
            <person name="Wincker P."/>
        </authorList>
    </citation>
    <scope>NUCLEOTIDE SEQUENCE [LARGE SCALE GENOMIC DNA]</scope>
    <source>
        <strain evidence="13">Ec32 / CCAP1310/4</strain>
    </source>
</reference>
<dbReference type="OMA" id="WIMPLMA"/>
<dbReference type="PANTHER" id="PTHR13018">
    <property type="entry name" value="PROBABLE MEMBRANE PROTEIN DUF221-RELATED"/>
    <property type="match status" value="1"/>
</dbReference>
<keyword evidence="6 8" id="KW-0472">Membrane</keyword>
<sequence length="1127" mass="123299">MSLSWSDHTFDSVLFQPHGVEQHRGLLNMSSIPTKYENASVFHQTEWVDVDTISINLAGNVVIFLLALTFFWSSRRHYPSYFSSKRYYLPDQTPPDLPSSGFLSWIMPLMAFPEDDILTYAGFDAAIFLRFYAVAFKVFALFAPYGLLVLIPVNVMETPSDSNQAQTNINTFNRLSMSNVQHYNPCMWLHALGIYLLSALAMYFLVVEYRYYTNLRHRFLRRKSAHLRTIVVQGVPREMRSDSKLFTYFNTLYPEEVVNVHIPQNLSRLRGLIRERQAVLENLGKGLAEKGVRGEEQYHYTGVLCYRRKRVNTVGFCSTQLDRLNLAIATEQDQRIPRSRRRFGWGPTLPSISSVDMSYDLGTKPNREAGPIERVVLQERLDEDDDGDVEGGPAEDGLEGEGEEVGLLDMAEQGWEEGVDRPYDDGSGGGRGFAITGTRTAGSDEGGTGVGLRVDRNSAAGAMAEAEARTDAARSAQFGAMEGSGGRGEPGGAMATGGRRKSEAAVEGGGVEVVSGLEYDGNGKKTMQQYQEEYWGQGHQAGGGGGGGSAGGAGWGTTVRPSMAPRLSVDLINVDPVKELVKMTAQQTLHTMRAKSLHYRRARGAGYGTAAVSGNHTPPKGGGGGGGSINSNGSSLNSSGRVVGGVGNGLSPKSTPGAEKNPTDSSWWRRCLGRDRAGGGGVRGGTEMASLLPPSQQQQQDDYQHYRQRRPMTKKGKGYSSRAFVTFRSFGAATVARQVLHCARPGRMAASSAPEPRDVYWPNAIVTRRQHTARRVCVEILLAVLMLLFPVLVTLLSFVFSAENLMQRSEGNLAESWIQMQTLSRYFTFQVLNVFLVTTVAGFAVEILTQQLHAQIVRRLMDDPSVFFTLLGETLPKVCGFFCDYVIIRAFTGMSMELVRAYAFLPAVMAMLTKKKAWGRPIHGDTVEARRHRFDSQTSNASNGGGGVGKGVGYGMAGRHLPIPGNGGGGGARPASGASSPVNSGSSSNRIPMHPGGFYYGQMYAQDLLVVVVVMTYACVAPVVIIPALMFFFLAQVVYRHQLLYVYVPTFESGGSFFPKMFRRWIFALFAAQATMVGMCLLKQGFKQAYSVMFLMVLTYVYKSFPSPLGSSGGVGVEGRRTRPFKA</sequence>
<evidence type="ECO:0000256" key="6">
    <source>
        <dbReference type="ARBA" id="ARBA00023136"/>
    </source>
</evidence>
<evidence type="ECO:0000313" key="12">
    <source>
        <dbReference type="EMBL" id="CBJ30591.1"/>
    </source>
</evidence>
<evidence type="ECO:0000256" key="1">
    <source>
        <dbReference type="ARBA" id="ARBA00004141"/>
    </source>
</evidence>
<keyword evidence="3" id="KW-0813">Transport</keyword>
<feature type="transmembrane region" description="Helical" evidence="8">
    <location>
        <begin position="187"/>
        <end position="212"/>
    </location>
</feature>
<evidence type="ECO:0000259" key="11">
    <source>
        <dbReference type="Pfam" id="PF14703"/>
    </source>
</evidence>
<dbReference type="Pfam" id="PF14703">
    <property type="entry name" value="PHM7_cyt"/>
    <property type="match status" value="1"/>
</dbReference>
<evidence type="ECO:0000313" key="13">
    <source>
        <dbReference type="Proteomes" id="UP000002630"/>
    </source>
</evidence>
<keyword evidence="13" id="KW-1185">Reference proteome</keyword>
<feature type="compositionally biased region" description="Low complexity" evidence="7">
    <location>
        <begin position="973"/>
        <end position="987"/>
    </location>
</feature>
<dbReference type="Proteomes" id="UP000002630">
    <property type="component" value="Linkage Group LG02"/>
</dbReference>
<dbReference type="InterPro" id="IPR003864">
    <property type="entry name" value="CSC1/OSCA1-like_7TM"/>
</dbReference>
<evidence type="ECO:0000259" key="9">
    <source>
        <dbReference type="Pfam" id="PF02714"/>
    </source>
</evidence>
<organism evidence="12 13">
    <name type="scientific">Ectocarpus siliculosus</name>
    <name type="common">Brown alga</name>
    <name type="synonym">Conferva siliculosa</name>
    <dbReference type="NCBI Taxonomy" id="2880"/>
    <lineage>
        <taxon>Eukaryota</taxon>
        <taxon>Sar</taxon>
        <taxon>Stramenopiles</taxon>
        <taxon>Ochrophyta</taxon>
        <taxon>PX clade</taxon>
        <taxon>Phaeophyceae</taxon>
        <taxon>Ectocarpales</taxon>
        <taxon>Ectocarpaceae</taxon>
        <taxon>Ectocarpus</taxon>
    </lineage>
</organism>
<feature type="transmembrane region" description="Helical" evidence="8">
    <location>
        <begin position="131"/>
        <end position="153"/>
    </location>
</feature>
<evidence type="ECO:0000256" key="7">
    <source>
        <dbReference type="SAM" id="MobiDB-lite"/>
    </source>
</evidence>
<accession>D7FQJ6</accession>
<feature type="region of interest" description="Disordered" evidence="7">
    <location>
        <begin position="479"/>
        <end position="504"/>
    </location>
</feature>
<dbReference type="InParanoid" id="D7FQJ6"/>
<evidence type="ECO:0000256" key="2">
    <source>
        <dbReference type="ARBA" id="ARBA00007779"/>
    </source>
</evidence>
<dbReference type="InterPro" id="IPR045122">
    <property type="entry name" value="Csc1-like"/>
</dbReference>
<feature type="region of interest" description="Disordered" evidence="7">
    <location>
        <begin position="421"/>
        <end position="453"/>
    </location>
</feature>
<evidence type="ECO:0000256" key="8">
    <source>
        <dbReference type="SAM" id="Phobius"/>
    </source>
</evidence>
<feature type="compositionally biased region" description="Low complexity" evidence="7">
    <location>
        <begin position="629"/>
        <end position="641"/>
    </location>
</feature>
<dbReference type="EMBL" id="FN649727">
    <property type="protein sequence ID" value="CBJ30591.1"/>
    <property type="molecule type" value="Genomic_DNA"/>
</dbReference>
<feature type="region of interest" description="Disordered" evidence="7">
    <location>
        <begin position="608"/>
        <end position="705"/>
    </location>
</feature>
<evidence type="ECO:0000256" key="5">
    <source>
        <dbReference type="ARBA" id="ARBA00022989"/>
    </source>
</evidence>
<proteinExistence type="inferred from homology"/>
<dbReference type="EMBL" id="FN648380">
    <property type="protein sequence ID" value="CBJ30591.1"/>
    <property type="molecule type" value="Genomic_DNA"/>
</dbReference>
<dbReference type="Pfam" id="PF13967">
    <property type="entry name" value="RSN1_TM"/>
    <property type="match status" value="1"/>
</dbReference>
<feature type="transmembrane region" description="Helical" evidence="8">
    <location>
        <begin position="1008"/>
        <end position="1035"/>
    </location>
</feature>
<comment type="subcellular location">
    <subcellularLocation>
        <location evidence="1">Membrane</location>
        <topology evidence="1">Multi-pass membrane protein</topology>
    </subcellularLocation>
</comment>
<dbReference type="OrthoDB" id="1689567at2759"/>
<feature type="transmembrane region" description="Helical" evidence="8">
    <location>
        <begin position="53"/>
        <end position="72"/>
    </location>
</feature>
<feature type="domain" description="CSC1/OSCA1-like 7TM region" evidence="9">
    <location>
        <begin position="791"/>
        <end position="905"/>
    </location>
</feature>
<feature type="domain" description="CSC1/OSCA1-like cytosolic" evidence="11">
    <location>
        <begin position="228"/>
        <end position="334"/>
    </location>
</feature>
<comment type="similarity">
    <text evidence="2">Belongs to the CSC1 (TC 1.A.17) family.</text>
</comment>
<keyword evidence="5 8" id="KW-1133">Transmembrane helix</keyword>
<evidence type="ECO:0000256" key="4">
    <source>
        <dbReference type="ARBA" id="ARBA00022692"/>
    </source>
</evidence>
<dbReference type="InterPro" id="IPR027815">
    <property type="entry name" value="CSC1/OSCA1-like_cyt"/>
</dbReference>
<feature type="domain" description="CSC1/OSCA1-like 7TM region" evidence="9">
    <location>
        <begin position="994"/>
        <end position="1079"/>
    </location>
</feature>
<evidence type="ECO:0000256" key="3">
    <source>
        <dbReference type="ARBA" id="ARBA00022448"/>
    </source>
</evidence>
<dbReference type="eggNOG" id="KOG1134">
    <property type="taxonomic scope" value="Eukaryota"/>
</dbReference>
<protein>
    <submittedName>
        <fullName evidence="12">Early-responsive to dehydration protein-related</fullName>
    </submittedName>
</protein>
<name>D7FQJ6_ECTSI</name>
<feature type="region of interest" description="Disordered" evidence="7">
    <location>
        <begin position="380"/>
        <end position="402"/>
    </location>
</feature>
<feature type="transmembrane region" description="Helical" evidence="8">
    <location>
        <begin position="826"/>
        <end position="845"/>
    </location>
</feature>
<gene>
    <name evidence="12" type="ORF">Esi_0203_0016</name>
</gene>
<dbReference type="Pfam" id="PF02714">
    <property type="entry name" value="RSN1_7TM"/>
    <property type="match status" value="2"/>
</dbReference>
<dbReference type="GO" id="GO:0005227">
    <property type="term" value="F:calcium-activated cation channel activity"/>
    <property type="evidence" value="ECO:0007669"/>
    <property type="project" value="InterPro"/>
</dbReference>
<evidence type="ECO:0000259" key="10">
    <source>
        <dbReference type="Pfam" id="PF13967"/>
    </source>
</evidence>